<keyword evidence="1" id="KW-1133">Transmembrane helix</keyword>
<evidence type="ECO:0000256" key="2">
    <source>
        <dbReference type="SAM" id="SignalP"/>
    </source>
</evidence>
<protein>
    <submittedName>
        <fullName evidence="3">Uncharacterized protein</fullName>
    </submittedName>
</protein>
<dbReference type="AlphaFoldDB" id="A0A8X6T6C4"/>
<evidence type="ECO:0000313" key="4">
    <source>
        <dbReference type="Proteomes" id="UP000887013"/>
    </source>
</evidence>
<keyword evidence="1" id="KW-0472">Membrane</keyword>
<gene>
    <name evidence="3" type="ORF">NPIL_277241</name>
</gene>
<keyword evidence="1" id="KW-0812">Transmembrane</keyword>
<organism evidence="3 4">
    <name type="scientific">Nephila pilipes</name>
    <name type="common">Giant wood spider</name>
    <name type="synonym">Nephila maculata</name>
    <dbReference type="NCBI Taxonomy" id="299642"/>
    <lineage>
        <taxon>Eukaryota</taxon>
        <taxon>Metazoa</taxon>
        <taxon>Ecdysozoa</taxon>
        <taxon>Arthropoda</taxon>
        <taxon>Chelicerata</taxon>
        <taxon>Arachnida</taxon>
        <taxon>Araneae</taxon>
        <taxon>Araneomorphae</taxon>
        <taxon>Entelegynae</taxon>
        <taxon>Araneoidea</taxon>
        <taxon>Nephilidae</taxon>
        <taxon>Nephila</taxon>
    </lineage>
</organism>
<accession>A0A8X6T6C4</accession>
<dbReference type="Proteomes" id="UP000887013">
    <property type="component" value="Unassembled WGS sequence"/>
</dbReference>
<evidence type="ECO:0000313" key="3">
    <source>
        <dbReference type="EMBL" id="GFS82436.1"/>
    </source>
</evidence>
<evidence type="ECO:0000256" key="1">
    <source>
        <dbReference type="SAM" id="Phobius"/>
    </source>
</evidence>
<dbReference type="EMBL" id="BMAW01051810">
    <property type="protein sequence ID" value="GFS82436.1"/>
    <property type="molecule type" value="Genomic_DNA"/>
</dbReference>
<keyword evidence="2" id="KW-0732">Signal</keyword>
<reference evidence="3" key="1">
    <citation type="submission" date="2020-08" db="EMBL/GenBank/DDBJ databases">
        <title>Multicomponent nature underlies the extraordinary mechanical properties of spider dragline silk.</title>
        <authorList>
            <person name="Kono N."/>
            <person name="Nakamura H."/>
            <person name="Mori M."/>
            <person name="Yoshida Y."/>
            <person name="Ohtoshi R."/>
            <person name="Malay A.D."/>
            <person name="Moran D.A.P."/>
            <person name="Tomita M."/>
            <person name="Numata K."/>
            <person name="Arakawa K."/>
        </authorList>
    </citation>
    <scope>NUCLEOTIDE SEQUENCE</scope>
</reference>
<feature type="signal peptide" evidence="2">
    <location>
        <begin position="1"/>
        <end position="19"/>
    </location>
</feature>
<feature type="transmembrane region" description="Helical" evidence="1">
    <location>
        <begin position="69"/>
        <end position="91"/>
    </location>
</feature>
<comment type="caution">
    <text evidence="3">The sequence shown here is derived from an EMBL/GenBank/DDBJ whole genome shotgun (WGS) entry which is preliminary data.</text>
</comment>
<sequence>MIALLPICITLAFLPKLPALCVTKDMRPWINITCVPVDLSTEARNQRDIGRRDNVWGNNLWLSHELFDVIVAFVSFDISFLCLLAAIFVYTPANGNK</sequence>
<feature type="chain" id="PRO_5036456535" evidence="2">
    <location>
        <begin position="20"/>
        <end position="97"/>
    </location>
</feature>
<keyword evidence="4" id="KW-1185">Reference proteome</keyword>
<proteinExistence type="predicted"/>
<name>A0A8X6T6C4_NEPPI</name>